<evidence type="ECO:0000313" key="4">
    <source>
        <dbReference type="Proteomes" id="UP000319894"/>
    </source>
</evidence>
<name>A0A554MWN5_9EURY</name>
<feature type="region of interest" description="Disordered" evidence="1">
    <location>
        <begin position="516"/>
        <end position="571"/>
    </location>
</feature>
<dbReference type="OrthoDB" id="271491at2157"/>
<sequence length="599" mass="62226">MRRAPAVTLVLLLLAATAVGPATAAAVPADDGVAVTSPSDATDHTTREGSTAPAPDGVVHHELTRADPGRVRVALEVGVTTATTAFRVTLPAAVEVTGTDGFDRAEGTTYEWDGRTAAPGLTYRAPVNRTVGNSVRFAATDDWALVDMTDVDTAFSWRSRGGTSYERRFAVPNGYAGAAMAYLGDYRVANASAAGQRFTVVHPTVVGTPVEPATYAGTLAGVAEGLSVGARDPAVTAFIAPPPVGANGGEGGVGGLATGADLWVAADEATRSDADGVRVNEPIFVHEYVHTRQNYTLAADTTWFTEASAFYYMSLAPYQRGTIPRERFGERFRVAESFRDATLTGTTDAQYRVRATKGPRTLAALDRRIRASTNGSRTLQDVFRRMNEAEGNVTYAVFRSMVAATAGESHDAWLDRHVAGVELAQGPVPDAYPAPGTTAGPAAAEWRRGDEWVPLATTPLPAGIPVAVRHPEVGVVVRPAGATTAVSGPGGDPATVRLPAGEATLRVETFYGRNGTTVMVPTSDDVDGDGVTNADESAQGSDPYDADSSTATPESGRLDGGGNGTEGAAFEDGPGFGVTGALVAGAVLVGWLVVRRRHG</sequence>
<feature type="region of interest" description="Disordered" evidence="1">
    <location>
        <begin position="32"/>
        <end position="59"/>
    </location>
</feature>
<reference evidence="3 4" key="1">
    <citation type="submission" date="2018-06" db="EMBL/GenBank/DDBJ databases">
        <title>Natronomonas sp. F16-60 a new haloarchaeon isolated from a solar saltern of Isla Cristina, Huelva, Spain.</title>
        <authorList>
            <person name="Duran-Viseras A."/>
            <person name="Sanchez-Porro C."/>
            <person name="Ventosa A."/>
        </authorList>
    </citation>
    <scope>NUCLEOTIDE SEQUENCE [LARGE SCALE GENOMIC DNA]</scope>
    <source>
        <strain evidence="3 4">F16-60</strain>
    </source>
</reference>
<comment type="caution">
    <text evidence="3">The sequence shown here is derived from an EMBL/GenBank/DDBJ whole genome shotgun (WGS) entry which is preliminary data.</text>
</comment>
<dbReference type="InParanoid" id="A0A554MWN5"/>
<keyword evidence="4" id="KW-1185">Reference proteome</keyword>
<gene>
    <name evidence="3" type="ORF">DP107_15460</name>
</gene>
<dbReference type="EMBL" id="QMDX01000012">
    <property type="protein sequence ID" value="TSD09537.1"/>
    <property type="molecule type" value="Genomic_DNA"/>
</dbReference>
<accession>A0A554MWN5</accession>
<dbReference type="Proteomes" id="UP000319894">
    <property type="component" value="Unassembled WGS sequence"/>
</dbReference>
<feature type="transmembrane region" description="Helical" evidence="2">
    <location>
        <begin position="575"/>
        <end position="594"/>
    </location>
</feature>
<evidence type="ECO:0000256" key="1">
    <source>
        <dbReference type="SAM" id="MobiDB-lite"/>
    </source>
</evidence>
<dbReference type="AlphaFoldDB" id="A0A554MWN5"/>
<evidence type="ECO:0000256" key="2">
    <source>
        <dbReference type="SAM" id="Phobius"/>
    </source>
</evidence>
<keyword evidence="2" id="KW-0812">Transmembrane</keyword>
<evidence type="ECO:0008006" key="5">
    <source>
        <dbReference type="Google" id="ProtNLM"/>
    </source>
</evidence>
<dbReference type="RefSeq" id="WP_144263046.1">
    <property type="nucleotide sequence ID" value="NZ_QMDX01000012.1"/>
</dbReference>
<proteinExistence type="predicted"/>
<organism evidence="3 4">
    <name type="scientific">Haloglomus irregulare</name>
    <dbReference type="NCBI Taxonomy" id="2234134"/>
    <lineage>
        <taxon>Archaea</taxon>
        <taxon>Methanobacteriati</taxon>
        <taxon>Methanobacteriota</taxon>
        <taxon>Stenosarchaea group</taxon>
        <taxon>Halobacteria</taxon>
        <taxon>Halobacteriales</taxon>
        <taxon>Natronomonadaceae</taxon>
        <taxon>Haloglomus</taxon>
    </lineage>
</organism>
<keyword evidence="2" id="KW-0472">Membrane</keyword>
<protein>
    <recommendedName>
        <fullName evidence="5">Glycyl aminopeptidase</fullName>
    </recommendedName>
</protein>
<keyword evidence="2" id="KW-1133">Transmembrane helix</keyword>
<evidence type="ECO:0000313" key="3">
    <source>
        <dbReference type="EMBL" id="TSD09537.1"/>
    </source>
</evidence>